<comment type="catalytic activity">
    <reaction evidence="15">
        <text>N(6),N(6)-dimethyl-L-lysyl(36)-[histone H3] + 2 2-oxoglutarate + 2 O2 = L-lysyl(36)-[histone H3] + 2 formaldehyde + 2 succinate + 2 CO2</text>
        <dbReference type="Rhea" id="RHEA:42032"/>
        <dbReference type="Rhea" id="RHEA-COMP:9785"/>
        <dbReference type="Rhea" id="RHEA-COMP:9787"/>
        <dbReference type="ChEBI" id="CHEBI:15379"/>
        <dbReference type="ChEBI" id="CHEBI:16526"/>
        <dbReference type="ChEBI" id="CHEBI:16810"/>
        <dbReference type="ChEBI" id="CHEBI:16842"/>
        <dbReference type="ChEBI" id="CHEBI:29969"/>
        <dbReference type="ChEBI" id="CHEBI:30031"/>
        <dbReference type="ChEBI" id="CHEBI:61976"/>
        <dbReference type="EC" id="1.14.11.27"/>
    </reaction>
</comment>
<feature type="region of interest" description="Disordered" evidence="17">
    <location>
        <begin position="462"/>
        <end position="510"/>
    </location>
</feature>
<keyword evidence="6 16" id="KW-0863">Zinc-finger</keyword>
<dbReference type="PROSITE" id="PS51058">
    <property type="entry name" value="ZF_CXXC"/>
    <property type="match status" value="1"/>
</dbReference>
<dbReference type="EMBL" id="UFQT01000046">
    <property type="protein sequence ID" value="SSX18879.1"/>
    <property type="molecule type" value="Genomic_DNA"/>
</dbReference>
<dbReference type="Gene3D" id="1.20.58.1360">
    <property type="match status" value="1"/>
</dbReference>
<keyword evidence="10" id="KW-0560">Oxidoreductase</keyword>
<comment type="similarity">
    <text evidence="3">Belongs to the JHDM1 histone demethylase family.</text>
</comment>
<dbReference type="Pfam" id="PF02008">
    <property type="entry name" value="zf-CXXC"/>
    <property type="match status" value="1"/>
</dbReference>
<evidence type="ECO:0000259" key="19">
    <source>
        <dbReference type="PROSITE" id="PS51058"/>
    </source>
</evidence>
<dbReference type="PANTHER" id="PTHR23123">
    <property type="entry name" value="PHD/F-BOX CONTAINING PROTEIN"/>
    <property type="match status" value="1"/>
</dbReference>
<name>A0A336K6W0_CULSO</name>
<dbReference type="InterPro" id="IPR013083">
    <property type="entry name" value="Znf_RING/FYVE/PHD"/>
</dbReference>
<evidence type="ECO:0000256" key="13">
    <source>
        <dbReference type="ARBA" id="ARBA00023163"/>
    </source>
</evidence>
<dbReference type="Pfam" id="PF16866">
    <property type="entry name" value="PHD_4"/>
    <property type="match status" value="1"/>
</dbReference>
<evidence type="ECO:0000256" key="1">
    <source>
        <dbReference type="ARBA" id="ARBA00001954"/>
    </source>
</evidence>
<dbReference type="OMA" id="HTHLTHY"/>
<keyword evidence="12" id="KW-0805">Transcription regulation</keyword>
<gene>
    <name evidence="21" type="primary">CSON011079</name>
</gene>
<feature type="domain" description="F-box" evidence="18">
    <location>
        <begin position="813"/>
        <end position="859"/>
    </location>
</feature>
<dbReference type="GO" id="GO:0140680">
    <property type="term" value="F:histone H3K36me/H3K36me2 demethylase activity"/>
    <property type="evidence" value="ECO:0007669"/>
    <property type="project" value="UniProtKB-EC"/>
</dbReference>
<reference evidence="22" key="2">
    <citation type="submission" date="2018-07" db="EMBL/GenBank/DDBJ databases">
        <authorList>
            <person name="Quirk P.G."/>
            <person name="Krulwich T.A."/>
        </authorList>
    </citation>
    <scope>NUCLEOTIDE SEQUENCE</scope>
</reference>
<keyword evidence="8" id="KW-0156">Chromatin regulator</keyword>
<dbReference type="EMBL" id="UFQS01000046">
    <property type="protein sequence ID" value="SSW98493.1"/>
    <property type="molecule type" value="Genomic_DNA"/>
</dbReference>
<evidence type="ECO:0000256" key="14">
    <source>
        <dbReference type="ARBA" id="ARBA00023242"/>
    </source>
</evidence>
<organism evidence="21">
    <name type="scientific">Culicoides sonorensis</name>
    <name type="common">Biting midge</name>
    <dbReference type="NCBI Taxonomy" id="179676"/>
    <lineage>
        <taxon>Eukaryota</taxon>
        <taxon>Metazoa</taxon>
        <taxon>Ecdysozoa</taxon>
        <taxon>Arthropoda</taxon>
        <taxon>Hexapoda</taxon>
        <taxon>Insecta</taxon>
        <taxon>Pterygota</taxon>
        <taxon>Neoptera</taxon>
        <taxon>Endopterygota</taxon>
        <taxon>Diptera</taxon>
        <taxon>Nematocera</taxon>
        <taxon>Chironomoidea</taxon>
        <taxon>Ceratopogonidae</taxon>
        <taxon>Ceratopogoninae</taxon>
        <taxon>Culicoides</taxon>
        <taxon>Monoculicoides</taxon>
    </lineage>
</organism>
<evidence type="ECO:0000313" key="22">
    <source>
        <dbReference type="EMBL" id="SSX18879.1"/>
    </source>
</evidence>
<dbReference type="SMART" id="SM00256">
    <property type="entry name" value="FBOX"/>
    <property type="match status" value="1"/>
</dbReference>
<dbReference type="InterPro" id="IPR041667">
    <property type="entry name" value="Cupin_8"/>
</dbReference>
<feature type="compositionally biased region" description="Basic and acidic residues" evidence="17">
    <location>
        <begin position="718"/>
        <end position="728"/>
    </location>
</feature>
<dbReference type="Gene3D" id="3.80.10.10">
    <property type="entry name" value="Ribonuclease Inhibitor"/>
    <property type="match status" value="1"/>
</dbReference>
<evidence type="ECO:0000256" key="8">
    <source>
        <dbReference type="ARBA" id="ARBA00022853"/>
    </source>
</evidence>
<dbReference type="InterPro" id="IPR057207">
    <property type="entry name" value="FBXL15_LRR"/>
</dbReference>
<keyword evidence="14" id="KW-0539">Nucleus</keyword>
<feature type="domain" description="CXXC-type" evidence="19">
    <location>
        <begin position="510"/>
        <end position="557"/>
    </location>
</feature>
<keyword evidence="7" id="KW-0862">Zinc</keyword>
<evidence type="ECO:0000256" key="3">
    <source>
        <dbReference type="ARBA" id="ARBA00008037"/>
    </source>
</evidence>
<dbReference type="CDD" id="cd15555">
    <property type="entry name" value="PHD_KDM2A_2B"/>
    <property type="match status" value="1"/>
</dbReference>
<dbReference type="SMART" id="SM00367">
    <property type="entry name" value="LRR_CC"/>
    <property type="match status" value="4"/>
</dbReference>
<protein>
    <recommendedName>
        <fullName evidence="4">[histone H3]-dimethyl-L-lysine(36) demethylase</fullName>
        <ecNumber evidence="4">1.14.11.27</ecNumber>
    </recommendedName>
</protein>
<dbReference type="GO" id="GO:0008270">
    <property type="term" value="F:zinc ion binding"/>
    <property type="evidence" value="ECO:0007669"/>
    <property type="project" value="UniProtKB-KW"/>
</dbReference>
<evidence type="ECO:0000256" key="9">
    <source>
        <dbReference type="ARBA" id="ARBA00022964"/>
    </source>
</evidence>
<comment type="subcellular location">
    <subcellularLocation>
        <location evidence="2">Nucleus</location>
    </subcellularLocation>
</comment>
<dbReference type="PROSITE" id="PS50181">
    <property type="entry name" value="FBOX"/>
    <property type="match status" value="1"/>
</dbReference>
<dbReference type="EC" id="1.14.11.27" evidence="4"/>
<evidence type="ECO:0000256" key="2">
    <source>
        <dbReference type="ARBA" id="ARBA00004123"/>
    </source>
</evidence>
<evidence type="ECO:0000256" key="17">
    <source>
        <dbReference type="SAM" id="MobiDB-lite"/>
    </source>
</evidence>
<feature type="compositionally biased region" description="Polar residues" evidence="17">
    <location>
        <begin position="703"/>
        <end position="717"/>
    </location>
</feature>
<dbReference type="FunFam" id="2.60.120.650:FF:000005">
    <property type="entry name" value="lysine-specific demethylase 2A isoform X1"/>
    <property type="match status" value="1"/>
</dbReference>
<feature type="compositionally biased region" description="Polar residues" evidence="17">
    <location>
        <begin position="752"/>
        <end position="769"/>
    </location>
</feature>
<evidence type="ECO:0000256" key="11">
    <source>
        <dbReference type="ARBA" id="ARBA00023004"/>
    </source>
</evidence>
<dbReference type="InterPro" id="IPR006553">
    <property type="entry name" value="Leu-rich_rpt_Cys-con_subtyp"/>
</dbReference>
<dbReference type="VEuPathDB" id="VectorBase:CSON011079"/>
<dbReference type="Pfam" id="PF13621">
    <property type="entry name" value="Cupin_8"/>
    <property type="match status" value="1"/>
</dbReference>
<keyword evidence="11" id="KW-0408">Iron</keyword>
<dbReference type="SUPFAM" id="SSF51197">
    <property type="entry name" value="Clavaminate synthase-like"/>
    <property type="match status" value="1"/>
</dbReference>
<dbReference type="GO" id="GO:0005634">
    <property type="term" value="C:nucleus"/>
    <property type="evidence" value="ECO:0007669"/>
    <property type="project" value="UniProtKB-SubCell"/>
</dbReference>
<sequence length="1085" mass="122562">MVIDKANVKGIFLINYAYAYECAVKRERKQKKQYLEWALAEDDYEGARGFSVADKLKSTRFAQSGMVREMRGSDLTVGYLQQHGFNIPLLIKEKTGLGLQVPSPNFSINDVRMCVGSKRVLDVMDVNTQKNLEMTMKEWQKYYEDTNKKKLLNVISLEFSHTKLENYVQSPKIVRQVDWVDVVWPSRLKNSQIEGTNLIEDMMYPKVQKYCLMSVRNCYTDFHIDFGGTSVWYHILKGSKVFWLIPPTQENLQLYEKWVLSGKQSDIFFGDTVEKCGRVYLTAGNTFFIPTGWIHAVYTPEDSLVFGGNFLHSYGIVKQLKVAQVEDGTKVPQKFRYPFFTEMLWYVLAKYVKTLLNRNHLEDDDENEDRDDETENIQTKGHVHLTRYELFGLKDIVMYLYDLPSHKKNVPELVKDPVALIKDVRTLVERHCKDDPELAVTNEPILKAPPPSLPRHIVHDEYENDFPTNGNGGVDDEQSPVTIKTEPNLYKKPSPNNSLKSSESKSNNSAPRRRRTRCKVCEACQRSDCGECSFCLDMVKFGGPGKAKQTCTMRQCLQPMLPVTATCIHCHLDGWRQTPALSTPQAKLHSSQDVPSSLMECSICYGISHPDCGQNLAPNVKGIINEDLKNSWICPVCIQAGRNNDYKPRHFRARQKSSEIRRMSVSSDASFSLDHKLSIDITSNNHRNTVIAGGSDAEDSKHNIPNVSPTIGRSHSSIKLEIKQEPDIAHQTGSMLEPNGSKFIKRRKSDDGNSVGSGNLETFENNDQNVPRKKSSLRNQLAHQIVSSSNKPLKKPQYPVRPAGTSSSGSNSSSNSHILDPTCLLHIFKYLSSETLVTCSMVCKQWCSVSVDPALWKKMDCSQYKLSASLLIAIVRRQPEQLLLDWTILAKRQLNWIITRIPGLRNLSLQGTPVQAVLGLHTCLCPPLQVLDLSFIRGLNDSAIRELLSPPKDSRPGLADSKSRLRNIKTLKLSGTDVSDIGIRYIIQGLPELKSLDLSSCQRITDCGIAQIDGNHTLVELNLSSCKLITELALDFLGNCDSLVRLDLRHVPQVSTQNLIRFAAKSKNNLQVHDIKLVDRRKETK</sequence>
<dbReference type="Pfam" id="PF12937">
    <property type="entry name" value="F-box-like"/>
    <property type="match status" value="1"/>
</dbReference>
<keyword evidence="9" id="KW-0223">Dioxygenase</keyword>
<feature type="compositionally biased region" description="Low complexity" evidence="17">
    <location>
        <begin position="806"/>
        <end position="816"/>
    </location>
</feature>
<keyword evidence="5" id="KW-0479">Metal-binding</keyword>
<evidence type="ECO:0000256" key="10">
    <source>
        <dbReference type="ARBA" id="ARBA00023002"/>
    </source>
</evidence>
<dbReference type="SUPFAM" id="SSF52047">
    <property type="entry name" value="RNI-like"/>
    <property type="match status" value="1"/>
</dbReference>
<evidence type="ECO:0000259" key="20">
    <source>
        <dbReference type="PROSITE" id="PS51184"/>
    </source>
</evidence>
<evidence type="ECO:0000256" key="16">
    <source>
        <dbReference type="PROSITE-ProRule" id="PRU00509"/>
    </source>
</evidence>
<proteinExistence type="inferred from homology"/>
<dbReference type="AlphaFoldDB" id="A0A336K6W0"/>
<comment type="cofactor">
    <cofactor evidence="1">
        <name>Fe(2+)</name>
        <dbReference type="ChEBI" id="CHEBI:29033"/>
    </cofactor>
</comment>
<feature type="compositionally biased region" description="Low complexity" evidence="17">
    <location>
        <begin position="491"/>
        <end position="509"/>
    </location>
</feature>
<dbReference type="Gene3D" id="3.30.40.10">
    <property type="entry name" value="Zinc/RING finger domain, C3HC4 (zinc finger)"/>
    <property type="match status" value="1"/>
</dbReference>
<dbReference type="SUPFAM" id="SSF57802">
    <property type="entry name" value="Rubredoxin-like"/>
    <property type="match status" value="1"/>
</dbReference>
<dbReference type="CDD" id="cd21783">
    <property type="entry name" value="CTD_Jhd1-like"/>
    <property type="match status" value="1"/>
</dbReference>
<evidence type="ECO:0000256" key="6">
    <source>
        <dbReference type="ARBA" id="ARBA00022771"/>
    </source>
</evidence>
<reference evidence="21" key="1">
    <citation type="submission" date="2018-04" db="EMBL/GenBank/DDBJ databases">
        <authorList>
            <person name="Go L.Y."/>
            <person name="Mitchell J.A."/>
        </authorList>
    </citation>
    <scope>NUCLEOTIDE SEQUENCE</scope>
    <source>
        <tissue evidence="21">Whole organism</tissue>
    </source>
</reference>
<dbReference type="InterPro" id="IPR001810">
    <property type="entry name" value="F-box_dom"/>
</dbReference>
<dbReference type="SMART" id="SM00558">
    <property type="entry name" value="JmjC"/>
    <property type="match status" value="1"/>
</dbReference>
<evidence type="ECO:0000256" key="7">
    <source>
        <dbReference type="ARBA" id="ARBA00022833"/>
    </source>
</evidence>
<dbReference type="Pfam" id="PF25372">
    <property type="entry name" value="DUF7885"/>
    <property type="match status" value="1"/>
</dbReference>
<keyword evidence="13" id="KW-0804">Transcription</keyword>
<feature type="domain" description="JmjC" evidence="20">
    <location>
        <begin position="159"/>
        <end position="327"/>
    </location>
</feature>
<accession>A0A336K6W0</accession>
<feature type="region of interest" description="Disordered" evidence="17">
    <location>
        <begin position="692"/>
        <end position="816"/>
    </location>
</feature>
<evidence type="ECO:0000256" key="15">
    <source>
        <dbReference type="ARBA" id="ARBA00047915"/>
    </source>
</evidence>
<evidence type="ECO:0000256" key="4">
    <source>
        <dbReference type="ARBA" id="ARBA00013246"/>
    </source>
</evidence>
<feature type="compositionally biased region" description="Polar residues" evidence="17">
    <location>
        <begin position="777"/>
        <end position="791"/>
    </location>
</feature>
<dbReference type="Gene3D" id="2.60.120.650">
    <property type="entry name" value="Cupin"/>
    <property type="match status" value="1"/>
</dbReference>
<dbReference type="InterPro" id="IPR019787">
    <property type="entry name" value="Znf_PHD-finger"/>
</dbReference>
<dbReference type="PROSITE" id="PS51184">
    <property type="entry name" value="JMJC"/>
    <property type="match status" value="1"/>
</dbReference>
<dbReference type="InterPro" id="IPR002857">
    <property type="entry name" value="Znf_CXXC"/>
</dbReference>
<dbReference type="InterPro" id="IPR050690">
    <property type="entry name" value="JHDM1_Histone_Demethylase"/>
</dbReference>
<evidence type="ECO:0000313" key="21">
    <source>
        <dbReference type="EMBL" id="SSW98493.1"/>
    </source>
</evidence>
<evidence type="ECO:0000256" key="5">
    <source>
        <dbReference type="ARBA" id="ARBA00022723"/>
    </source>
</evidence>
<dbReference type="InterPro" id="IPR003347">
    <property type="entry name" value="JmjC_dom"/>
</dbReference>
<dbReference type="InterPro" id="IPR032675">
    <property type="entry name" value="LRR_dom_sf"/>
</dbReference>
<dbReference type="GO" id="GO:0003677">
    <property type="term" value="F:DNA binding"/>
    <property type="evidence" value="ECO:0007669"/>
    <property type="project" value="InterPro"/>
</dbReference>
<evidence type="ECO:0000259" key="18">
    <source>
        <dbReference type="PROSITE" id="PS50181"/>
    </source>
</evidence>
<evidence type="ECO:0000256" key="12">
    <source>
        <dbReference type="ARBA" id="ARBA00023015"/>
    </source>
</evidence>